<comment type="caution">
    <text evidence="2">The sequence shown here is derived from an EMBL/GenBank/DDBJ whole genome shotgun (WGS) entry which is preliminary data.</text>
</comment>
<gene>
    <name evidence="2" type="ORF">GCM10008917_11900</name>
</gene>
<keyword evidence="1" id="KW-0472">Membrane</keyword>
<evidence type="ECO:0000256" key="1">
    <source>
        <dbReference type="SAM" id="Phobius"/>
    </source>
</evidence>
<dbReference type="EMBL" id="BAAACP010000006">
    <property type="protein sequence ID" value="GAA0863264.1"/>
    <property type="molecule type" value="Genomic_DNA"/>
</dbReference>
<keyword evidence="3" id="KW-1185">Reference proteome</keyword>
<name>A0ABP3XGP5_9FIRM</name>
<protein>
    <submittedName>
        <fullName evidence="2">Uncharacterized protein</fullName>
    </submittedName>
</protein>
<proteinExistence type="predicted"/>
<organism evidence="2 3">
    <name type="scientific">Paraclostridium tenue</name>
    <dbReference type="NCBI Taxonomy" id="1737"/>
    <lineage>
        <taxon>Bacteria</taxon>
        <taxon>Bacillati</taxon>
        <taxon>Bacillota</taxon>
        <taxon>Clostridia</taxon>
        <taxon>Peptostreptococcales</taxon>
        <taxon>Peptostreptococcaceae</taxon>
        <taxon>Paraclostridium</taxon>
    </lineage>
</organism>
<dbReference type="RefSeq" id="WP_346043836.1">
    <property type="nucleotide sequence ID" value="NZ_BAAACP010000006.1"/>
</dbReference>
<keyword evidence="1" id="KW-1133">Transmembrane helix</keyword>
<dbReference type="Proteomes" id="UP001400965">
    <property type="component" value="Unassembled WGS sequence"/>
</dbReference>
<accession>A0ABP3XGP5</accession>
<feature type="transmembrane region" description="Helical" evidence="1">
    <location>
        <begin position="30"/>
        <end position="49"/>
    </location>
</feature>
<reference evidence="3" key="1">
    <citation type="journal article" date="2019" name="Int. J. Syst. Evol. Microbiol.">
        <title>The Global Catalogue of Microorganisms (GCM) 10K type strain sequencing project: providing services to taxonomists for standard genome sequencing and annotation.</title>
        <authorList>
            <consortium name="The Broad Institute Genomics Platform"/>
            <consortium name="The Broad Institute Genome Sequencing Center for Infectious Disease"/>
            <person name="Wu L."/>
            <person name="Ma J."/>
        </authorList>
    </citation>
    <scope>NUCLEOTIDE SEQUENCE [LARGE SCALE GENOMIC DNA]</scope>
    <source>
        <strain evidence="3">JCM 6486</strain>
    </source>
</reference>
<evidence type="ECO:0000313" key="3">
    <source>
        <dbReference type="Proteomes" id="UP001400965"/>
    </source>
</evidence>
<evidence type="ECO:0000313" key="2">
    <source>
        <dbReference type="EMBL" id="GAA0863264.1"/>
    </source>
</evidence>
<sequence>MRWALVILILYILPLWTLFKYRGDFKRASMYGSIYIVVASVIVISNIYISALNKMEDMLDYKTYASDEKYINVAKEKVLKKANENKPKDNKTILEKDLENNKINKDENKLKDDITKEKSDKELVNEFKENIYSVERKALVPMRECMPDMKHLKINSETIKHAKEDVSYAKDMCAQVVKTYEGMKVPKLSNDEGTKKLEQSKMYVQKAYILRGKAMDSAQNLLKSKNLKYVGEIKEYLRLSDIEIKRFVDTIKELKNN</sequence>
<keyword evidence="1" id="KW-0812">Transmembrane</keyword>